<dbReference type="SUPFAM" id="SSF52402">
    <property type="entry name" value="Adenine nucleotide alpha hydrolases-like"/>
    <property type="match status" value="1"/>
</dbReference>
<dbReference type="SUPFAM" id="SSF56235">
    <property type="entry name" value="N-terminal nucleophile aminohydrolases (Ntn hydrolases)"/>
    <property type="match status" value="1"/>
</dbReference>
<evidence type="ECO:0000256" key="2">
    <source>
        <dbReference type="ARBA" id="ARBA00005752"/>
    </source>
</evidence>
<keyword evidence="7 9" id="KW-0315">Glutamine amidotransferase</keyword>
<sequence>MCGFVGYVNGKLGILPDNETTLKLMSNRIAHRGPDSYGQYTNDHVSLGFRRLSIIDLSRQGNQPLYSEDERYSLVFNGEIYNFQELRQELKKLGYHFSSKTDSEVIIRGYEEYGEGIIPKLRGMFAFAIWDDQEEKLLLARDGFGIKPLYYTQHTTDGSFIFGSEIKAFMDHPRFIKSLNKIALKPYLTFQYNPLEETFFKEVYKLKPSHYMTVKDGVITQTKYWEQKFIPSKKVLPLKTYVSQIKETVQESVKMHEISDVQVGSFLSGGIDSSYITALLKPNLTYSVGFNQYEKMFNETDLAEQLSKQLGINNKRKFVSGDEAFDKMETIIYHLDEPDSNPSVVPLYFLAGLASKDVKVVLSGEGADEIFGGYEWYKPSKLNDYYRKIPLGLRQIAKRIIDPMHHNPRLDHFLTRGTLPIEQKFIGQAIVYTDQEALDMVTEPFSQSPSAIAICRPVYDEVSQQDELSKMQYLDMNVWLPGDILLKADKMSMAHSLELRVPFLDKEVMELAKTIPAKYRANYEETKYALREAALSVLPDEWANRKKVGFPVPIRHWLRKDPFYGKVKALFEMDLTKKFFDQDQLLHLLEDHLHKVADNGRKIWTAYVFLTWYQIYFIEDEGNCQTELV</sequence>
<dbReference type="STRING" id="1121105.GCA_000421665_00159"/>
<evidence type="ECO:0000256" key="4">
    <source>
        <dbReference type="ARBA" id="ARBA00022741"/>
    </source>
</evidence>
<keyword evidence="9" id="KW-0028">Amino-acid biosynthesis</keyword>
<evidence type="ECO:0000256" key="3">
    <source>
        <dbReference type="ARBA" id="ARBA00012737"/>
    </source>
</evidence>
<comment type="similarity">
    <text evidence="2">Belongs to the asparagine synthetase family.</text>
</comment>
<comment type="pathway">
    <text evidence="1">Amino-acid biosynthesis; L-asparagine biosynthesis; L-asparagine from L-aspartate (L-Gln route): step 1/1.</text>
</comment>
<evidence type="ECO:0000256" key="5">
    <source>
        <dbReference type="ARBA" id="ARBA00022840"/>
    </source>
</evidence>
<dbReference type="NCBIfam" id="TIGR01536">
    <property type="entry name" value="asn_synth_AEB"/>
    <property type="match status" value="1"/>
</dbReference>
<dbReference type="Gene3D" id="3.60.20.10">
    <property type="entry name" value="Glutamine Phosphoribosylpyrophosphate, subunit 1, domain 1"/>
    <property type="match status" value="1"/>
</dbReference>
<keyword evidence="4 10" id="KW-0547">Nucleotide-binding</keyword>
<evidence type="ECO:0000313" key="13">
    <source>
        <dbReference type="EMBL" id="HCS93559.1"/>
    </source>
</evidence>
<dbReference type="InterPro" id="IPR017932">
    <property type="entry name" value="GATase_2_dom"/>
</dbReference>
<dbReference type="GO" id="GO:0005524">
    <property type="term" value="F:ATP binding"/>
    <property type="evidence" value="ECO:0007669"/>
    <property type="project" value="UniProtKB-KW"/>
</dbReference>
<evidence type="ECO:0000256" key="11">
    <source>
        <dbReference type="PIRSR" id="PIRSR001589-3"/>
    </source>
</evidence>
<organism evidence="13 14">
    <name type="scientific">Bavariicoccus seileri</name>
    <dbReference type="NCBI Taxonomy" id="549685"/>
    <lineage>
        <taxon>Bacteria</taxon>
        <taxon>Bacillati</taxon>
        <taxon>Bacillota</taxon>
        <taxon>Bacilli</taxon>
        <taxon>Lactobacillales</taxon>
        <taxon>Enterococcaceae</taxon>
        <taxon>Bavariicoccus</taxon>
    </lineage>
</organism>
<feature type="active site" description="For GATase activity" evidence="9">
    <location>
        <position position="2"/>
    </location>
</feature>
<dbReference type="AlphaFoldDB" id="A0A3D4S412"/>
<keyword evidence="5 10" id="KW-0067">ATP-binding</keyword>
<evidence type="ECO:0000259" key="12">
    <source>
        <dbReference type="PROSITE" id="PS51278"/>
    </source>
</evidence>
<evidence type="ECO:0000256" key="6">
    <source>
        <dbReference type="ARBA" id="ARBA00022888"/>
    </source>
</evidence>
<dbReference type="InterPro" id="IPR001962">
    <property type="entry name" value="Asn_synthase"/>
</dbReference>
<evidence type="ECO:0000313" key="14">
    <source>
        <dbReference type="Proteomes" id="UP000262195"/>
    </source>
</evidence>
<dbReference type="InterPro" id="IPR029055">
    <property type="entry name" value="Ntn_hydrolases_N"/>
</dbReference>
<dbReference type="GO" id="GO:0005829">
    <property type="term" value="C:cytosol"/>
    <property type="evidence" value="ECO:0007669"/>
    <property type="project" value="TreeGrafter"/>
</dbReference>
<dbReference type="Pfam" id="PF13537">
    <property type="entry name" value="GATase_7"/>
    <property type="match status" value="1"/>
</dbReference>
<dbReference type="RefSeq" id="WP_022795457.1">
    <property type="nucleotide sequence ID" value="NZ_JBQEAI010000001.1"/>
</dbReference>
<dbReference type="PANTHER" id="PTHR43284">
    <property type="entry name" value="ASPARAGINE SYNTHETASE (GLUTAMINE-HYDROLYZING)"/>
    <property type="match status" value="1"/>
</dbReference>
<dbReference type="CDD" id="cd00712">
    <property type="entry name" value="AsnB"/>
    <property type="match status" value="1"/>
</dbReference>
<dbReference type="PROSITE" id="PS51278">
    <property type="entry name" value="GATASE_TYPE_2"/>
    <property type="match status" value="1"/>
</dbReference>
<dbReference type="Proteomes" id="UP000262195">
    <property type="component" value="Unassembled WGS sequence"/>
</dbReference>
<comment type="caution">
    <text evidence="13">The sequence shown here is derived from an EMBL/GenBank/DDBJ whole genome shotgun (WGS) entry which is preliminary data.</text>
</comment>
<reference evidence="13 14" key="1">
    <citation type="journal article" date="2018" name="Nat. Biotechnol.">
        <title>A standardized bacterial taxonomy based on genome phylogeny substantially revises the tree of life.</title>
        <authorList>
            <person name="Parks D.H."/>
            <person name="Chuvochina M."/>
            <person name="Waite D.W."/>
            <person name="Rinke C."/>
            <person name="Skarshewski A."/>
            <person name="Chaumeil P.A."/>
            <person name="Hugenholtz P."/>
        </authorList>
    </citation>
    <scope>NUCLEOTIDE SEQUENCE [LARGE SCALE GENOMIC DNA]</scope>
    <source>
        <strain evidence="13">UBA11306</strain>
    </source>
</reference>
<keyword evidence="6 9" id="KW-0061">Asparagine biosynthesis</keyword>
<feature type="binding site" evidence="10">
    <location>
        <position position="288"/>
    </location>
    <ligand>
        <name>ATP</name>
        <dbReference type="ChEBI" id="CHEBI:30616"/>
    </ligand>
</feature>
<dbReference type="InterPro" id="IPR014729">
    <property type="entry name" value="Rossmann-like_a/b/a_fold"/>
</dbReference>
<evidence type="ECO:0000256" key="1">
    <source>
        <dbReference type="ARBA" id="ARBA00005187"/>
    </source>
</evidence>
<protein>
    <recommendedName>
        <fullName evidence="3">asparagine synthase (glutamine-hydrolyzing)</fullName>
        <ecNumber evidence="3">6.3.5.4</ecNumber>
    </recommendedName>
</protein>
<feature type="site" description="Important for beta-aspartyl-AMP intermediate formation" evidence="11">
    <location>
        <position position="365"/>
    </location>
</feature>
<dbReference type="GO" id="GO:0004066">
    <property type="term" value="F:asparagine synthase (glutamine-hydrolyzing) activity"/>
    <property type="evidence" value="ECO:0007669"/>
    <property type="project" value="UniProtKB-EC"/>
</dbReference>
<feature type="binding site" evidence="10">
    <location>
        <begin position="363"/>
        <end position="364"/>
    </location>
    <ligand>
        <name>ATP</name>
        <dbReference type="ChEBI" id="CHEBI:30616"/>
    </ligand>
</feature>
<comment type="catalytic activity">
    <reaction evidence="8">
        <text>L-aspartate + L-glutamine + ATP + H2O = L-asparagine + L-glutamate + AMP + diphosphate + H(+)</text>
        <dbReference type="Rhea" id="RHEA:12228"/>
        <dbReference type="ChEBI" id="CHEBI:15377"/>
        <dbReference type="ChEBI" id="CHEBI:15378"/>
        <dbReference type="ChEBI" id="CHEBI:29985"/>
        <dbReference type="ChEBI" id="CHEBI:29991"/>
        <dbReference type="ChEBI" id="CHEBI:30616"/>
        <dbReference type="ChEBI" id="CHEBI:33019"/>
        <dbReference type="ChEBI" id="CHEBI:58048"/>
        <dbReference type="ChEBI" id="CHEBI:58359"/>
        <dbReference type="ChEBI" id="CHEBI:456215"/>
        <dbReference type="EC" id="6.3.5.4"/>
    </reaction>
</comment>
<evidence type="ECO:0000256" key="10">
    <source>
        <dbReference type="PIRSR" id="PIRSR001589-2"/>
    </source>
</evidence>
<dbReference type="Gene3D" id="3.40.50.620">
    <property type="entry name" value="HUPs"/>
    <property type="match status" value="1"/>
</dbReference>
<evidence type="ECO:0000256" key="9">
    <source>
        <dbReference type="PIRSR" id="PIRSR001589-1"/>
    </source>
</evidence>
<feature type="binding site" evidence="10">
    <location>
        <position position="102"/>
    </location>
    <ligand>
        <name>L-glutamine</name>
        <dbReference type="ChEBI" id="CHEBI:58359"/>
    </ligand>
</feature>
<dbReference type="PANTHER" id="PTHR43284:SF1">
    <property type="entry name" value="ASPARAGINE SYNTHETASE"/>
    <property type="match status" value="1"/>
</dbReference>
<gene>
    <name evidence="13" type="primary">asnB</name>
    <name evidence="13" type="ORF">DIW15_02475</name>
</gene>
<accession>A0A3D4S412</accession>
<dbReference type="InterPro" id="IPR006426">
    <property type="entry name" value="Asn_synth_AEB"/>
</dbReference>
<dbReference type="CDD" id="cd01991">
    <property type="entry name" value="Asn_synthase_B_C"/>
    <property type="match status" value="1"/>
</dbReference>
<dbReference type="InterPro" id="IPR033738">
    <property type="entry name" value="AsnB_N"/>
</dbReference>
<dbReference type="GO" id="GO:0006529">
    <property type="term" value="P:asparagine biosynthetic process"/>
    <property type="evidence" value="ECO:0007669"/>
    <property type="project" value="UniProtKB-KW"/>
</dbReference>
<evidence type="ECO:0000256" key="8">
    <source>
        <dbReference type="ARBA" id="ARBA00048741"/>
    </source>
</evidence>
<dbReference type="PIRSF" id="PIRSF001589">
    <property type="entry name" value="Asn_synthetase_glu-h"/>
    <property type="match status" value="1"/>
</dbReference>
<dbReference type="Pfam" id="PF00733">
    <property type="entry name" value="Asn_synthase"/>
    <property type="match status" value="1"/>
</dbReference>
<feature type="domain" description="Glutamine amidotransferase type-2" evidence="12">
    <location>
        <begin position="2"/>
        <end position="217"/>
    </location>
</feature>
<dbReference type="EC" id="6.3.5.4" evidence="3"/>
<name>A0A3D4S412_9ENTE</name>
<dbReference type="EMBL" id="DQHO01000016">
    <property type="protein sequence ID" value="HCS93559.1"/>
    <property type="molecule type" value="Genomic_DNA"/>
</dbReference>
<proteinExistence type="inferred from homology"/>
<evidence type="ECO:0000256" key="7">
    <source>
        <dbReference type="ARBA" id="ARBA00022962"/>
    </source>
</evidence>
<dbReference type="InterPro" id="IPR051786">
    <property type="entry name" value="ASN_synthetase/amidase"/>
</dbReference>